<name>U2E062_9EURY</name>
<keyword evidence="1" id="KW-0472">Membrane</keyword>
<dbReference type="eggNOG" id="arCOG09144">
    <property type="taxonomic scope" value="Archaea"/>
</dbReference>
<dbReference type="Pfam" id="PF24363">
    <property type="entry name" value="DUF7519"/>
    <property type="match status" value="1"/>
</dbReference>
<sequence length="170" mass="16761">MVSVSADARFTHQPGAVLRAGALVAALGVAALVAPLSTLSLAASVIGVVGLAVGLTRHVRLVTGLGAAAVIGAVIATAFAGVAVERLLPAVVGSVLVWEFALGAFTAETELDGGSVERAEFLHVAIVTVVASLVALVAYVTYETLTVGVSLPGAALLVVAATALALGLRD</sequence>
<gene>
    <name evidence="2" type="ORF">HLRTI_002285</name>
</gene>
<proteinExistence type="predicted"/>
<evidence type="ECO:0000313" key="3">
    <source>
        <dbReference type="Proteomes" id="UP000003861"/>
    </source>
</evidence>
<dbReference type="InterPro" id="IPR055941">
    <property type="entry name" value="DUF7519"/>
</dbReference>
<organism evidence="2 3">
    <name type="scientific">Halorhabdus tiamatea SARL4B</name>
    <dbReference type="NCBI Taxonomy" id="1033806"/>
    <lineage>
        <taxon>Archaea</taxon>
        <taxon>Methanobacteriati</taxon>
        <taxon>Methanobacteriota</taxon>
        <taxon>Stenosarchaea group</taxon>
        <taxon>Halobacteria</taxon>
        <taxon>Halobacteriales</taxon>
        <taxon>Haloarculaceae</taxon>
        <taxon>Halorhabdus</taxon>
    </lineage>
</organism>
<reference evidence="2 3" key="1">
    <citation type="journal article" date="2011" name="J. Bacteriol.">
        <title>Genome sequence of Halorhabdus tiamatea, the first archaeon isolated from a deep-sea anoxic brine lake.</title>
        <authorList>
            <person name="Antunes A."/>
            <person name="Alam I."/>
            <person name="Bajic V.B."/>
            <person name="Stingl U."/>
        </authorList>
    </citation>
    <scope>NUCLEOTIDE SEQUENCE [LARGE SCALE GENOMIC DNA]</scope>
    <source>
        <strain evidence="2 3">SARL4B</strain>
    </source>
</reference>
<dbReference type="AlphaFoldDB" id="U2E062"/>
<dbReference type="STRING" id="1033806.HTIA_1794"/>
<reference evidence="2 3" key="2">
    <citation type="journal article" date="2013" name="PLoS ONE">
        <title>INDIGO - INtegrated Data Warehouse of MIcrobial GenOmes with Examples from the Red Sea Extremophiles.</title>
        <authorList>
            <person name="Alam I."/>
            <person name="Antunes A."/>
            <person name="Kamau A.A."/>
            <person name="Ba Alawi W."/>
            <person name="Kalkatawi M."/>
            <person name="Stingl U."/>
            <person name="Bajic V.B."/>
        </authorList>
    </citation>
    <scope>NUCLEOTIDE SEQUENCE [LARGE SCALE GENOMIC DNA]</scope>
    <source>
        <strain evidence="2 3">SARL4B</strain>
    </source>
</reference>
<evidence type="ECO:0000313" key="2">
    <source>
        <dbReference type="EMBL" id="ERJ05758.1"/>
    </source>
</evidence>
<keyword evidence="1" id="KW-0812">Transmembrane</keyword>
<accession>U2E062</accession>
<comment type="caution">
    <text evidence="2">The sequence shown here is derived from an EMBL/GenBank/DDBJ whole genome shotgun (WGS) entry which is preliminary data.</text>
</comment>
<feature type="transmembrane region" description="Helical" evidence="1">
    <location>
        <begin position="90"/>
        <end position="109"/>
    </location>
</feature>
<evidence type="ECO:0000256" key="1">
    <source>
        <dbReference type="SAM" id="Phobius"/>
    </source>
</evidence>
<feature type="transmembrane region" description="Helical" evidence="1">
    <location>
        <begin position="148"/>
        <end position="168"/>
    </location>
</feature>
<feature type="transmembrane region" description="Helical" evidence="1">
    <location>
        <begin position="65"/>
        <end position="84"/>
    </location>
</feature>
<dbReference type="EMBL" id="AFNT02000026">
    <property type="protein sequence ID" value="ERJ05758.1"/>
    <property type="molecule type" value="Genomic_DNA"/>
</dbReference>
<keyword evidence="1" id="KW-1133">Transmembrane helix</keyword>
<dbReference type="Proteomes" id="UP000003861">
    <property type="component" value="Unassembled WGS sequence"/>
</dbReference>
<feature type="transmembrane region" description="Helical" evidence="1">
    <location>
        <begin position="20"/>
        <end position="53"/>
    </location>
</feature>
<feature type="transmembrane region" description="Helical" evidence="1">
    <location>
        <begin position="121"/>
        <end position="142"/>
    </location>
</feature>
<protein>
    <submittedName>
        <fullName evidence="2">Uncharacterized protein</fullName>
    </submittedName>
</protein>